<name>A0ABD6EL18_9BILA</name>
<gene>
    <name evidence="2" type="ORF">AB6A40_006611</name>
</gene>
<proteinExistence type="predicted"/>
<feature type="region of interest" description="Disordered" evidence="1">
    <location>
        <begin position="21"/>
        <end position="40"/>
    </location>
</feature>
<comment type="caution">
    <text evidence="2">The sequence shown here is derived from an EMBL/GenBank/DDBJ whole genome shotgun (WGS) entry which is preliminary data.</text>
</comment>
<evidence type="ECO:0000256" key="1">
    <source>
        <dbReference type="SAM" id="MobiDB-lite"/>
    </source>
</evidence>
<protein>
    <submittedName>
        <fullName evidence="2">Uncharacterized protein</fullName>
    </submittedName>
</protein>
<keyword evidence="3" id="KW-1185">Reference proteome</keyword>
<accession>A0ABD6EL18</accession>
<dbReference type="Proteomes" id="UP001608902">
    <property type="component" value="Unassembled WGS sequence"/>
</dbReference>
<sequence length="125" mass="14245">MAFSIAALLYDKMSCSKMDSNSASEVIEDGGNPMNESISDSEIGQQTIEWPYLSLNSVTSNMRSPTLLELQMLLGLVVRKHEYKRVRKASSDRKPRQAYSSQQLRKLENEFEVSSSLWLSEIFIF</sequence>
<dbReference type="EMBL" id="JBGFUD010004790">
    <property type="protein sequence ID" value="MFH4979902.1"/>
    <property type="molecule type" value="Genomic_DNA"/>
</dbReference>
<dbReference type="AlphaFoldDB" id="A0ABD6EL18"/>
<evidence type="ECO:0000313" key="3">
    <source>
        <dbReference type="Proteomes" id="UP001608902"/>
    </source>
</evidence>
<reference evidence="2 3" key="1">
    <citation type="submission" date="2024-08" db="EMBL/GenBank/DDBJ databases">
        <title>Gnathostoma spinigerum genome.</title>
        <authorList>
            <person name="Gonzalez-Bertolin B."/>
            <person name="Monzon S."/>
            <person name="Zaballos A."/>
            <person name="Jimenez P."/>
            <person name="Dekumyoy P."/>
            <person name="Varona S."/>
            <person name="Cuesta I."/>
            <person name="Sumanam S."/>
            <person name="Adisakwattana P."/>
            <person name="Gasser R.B."/>
            <person name="Hernandez-Gonzalez A."/>
            <person name="Young N.D."/>
            <person name="Perteguer M.J."/>
        </authorList>
    </citation>
    <scope>NUCLEOTIDE SEQUENCE [LARGE SCALE GENOMIC DNA]</scope>
    <source>
        <strain evidence="2">AL3</strain>
        <tissue evidence="2">Liver</tissue>
    </source>
</reference>
<organism evidence="2 3">
    <name type="scientific">Gnathostoma spinigerum</name>
    <dbReference type="NCBI Taxonomy" id="75299"/>
    <lineage>
        <taxon>Eukaryota</taxon>
        <taxon>Metazoa</taxon>
        <taxon>Ecdysozoa</taxon>
        <taxon>Nematoda</taxon>
        <taxon>Chromadorea</taxon>
        <taxon>Rhabditida</taxon>
        <taxon>Spirurina</taxon>
        <taxon>Gnathostomatomorpha</taxon>
        <taxon>Gnathostomatoidea</taxon>
        <taxon>Gnathostomatidae</taxon>
        <taxon>Gnathostoma</taxon>
    </lineage>
</organism>
<evidence type="ECO:0000313" key="2">
    <source>
        <dbReference type="EMBL" id="MFH4979902.1"/>
    </source>
</evidence>